<dbReference type="WBParaSite" id="jg25108">
    <property type="protein sequence ID" value="jg25108"/>
    <property type="gene ID" value="jg25108"/>
</dbReference>
<protein>
    <submittedName>
        <fullName evidence="2">Dipeptidylpeptidase IV N-terminal domain-containing protein</fullName>
    </submittedName>
</protein>
<dbReference type="AlphaFoldDB" id="A0A915E0C3"/>
<evidence type="ECO:0000313" key="1">
    <source>
        <dbReference type="Proteomes" id="UP000887574"/>
    </source>
</evidence>
<dbReference type="Proteomes" id="UP000887574">
    <property type="component" value="Unplaced"/>
</dbReference>
<proteinExistence type="predicted"/>
<dbReference type="InterPro" id="IPR011042">
    <property type="entry name" value="6-blade_b-propeller_TolB-like"/>
</dbReference>
<dbReference type="Gene3D" id="2.120.10.30">
    <property type="entry name" value="TolB, C-terminal domain"/>
    <property type="match status" value="1"/>
</dbReference>
<keyword evidence="1" id="KW-1185">Reference proteome</keyword>
<reference evidence="2" key="1">
    <citation type="submission" date="2022-11" db="UniProtKB">
        <authorList>
            <consortium name="WormBaseParasite"/>
        </authorList>
    </citation>
    <scope>IDENTIFICATION</scope>
</reference>
<dbReference type="SUPFAM" id="SSF82171">
    <property type="entry name" value="DPP6 N-terminal domain-like"/>
    <property type="match status" value="1"/>
</dbReference>
<organism evidence="1 2">
    <name type="scientific">Ditylenchus dipsaci</name>
    <dbReference type="NCBI Taxonomy" id="166011"/>
    <lineage>
        <taxon>Eukaryota</taxon>
        <taxon>Metazoa</taxon>
        <taxon>Ecdysozoa</taxon>
        <taxon>Nematoda</taxon>
        <taxon>Chromadorea</taxon>
        <taxon>Rhabditida</taxon>
        <taxon>Tylenchina</taxon>
        <taxon>Tylenchomorpha</taxon>
        <taxon>Sphaerularioidea</taxon>
        <taxon>Anguinidae</taxon>
        <taxon>Anguininae</taxon>
        <taxon>Ditylenchus</taxon>
    </lineage>
</organism>
<evidence type="ECO:0000313" key="2">
    <source>
        <dbReference type="WBParaSite" id="jg25108"/>
    </source>
</evidence>
<name>A0A915E0C3_9BILA</name>
<accession>A0A915E0C3</accession>
<sequence>MYFDNVIPLTNIDGFNLQISLDGKWLIFQSSFLTWYHDHYNQIYLLNLEEPRKRKHLKRLSPGIGESVQPSFYPDSQHFFFLRITIHQNCRKIYL</sequence>